<dbReference type="RefSeq" id="WP_252590942.1">
    <property type="nucleotide sequence ID" value="NZ_CP099489.1"/>
</dbReference>
<evidence type="ECO:0000313" key="2">
    <source>
        <dbReference type="EMBL" id="USQ78149.1"/>
    </source>
</evidence>
<proteinExistence type="predicted"/>
<evidence type="ECO:0000313" key="3">
    <source>
        <dbReference type="Proteomes" id="UP001056455"/>
    </source>
</evidence>
<dbReference type="SUPFAM" id="SSF53335">
    <property type="entry name" value="S-adenosyl-L-methionine-dependent methyltransferases"/>
    <property type="match status" value="1"/>
</dbReference>
<dbReference type="EMBL" id="CP099489">
    <property type="protein sequence ID" value="USQ78149.1"/>
    <property type="molecule type" value="Genomic_DNA"/>
</dbReference>
<feature type="domain" description="Methyltransferase" evidence="1">
    <location>
        <begin position="41"/>
        <end position="149"/>
    </location>
</feature>
<sequence>MTSTNIYAFSTRTDEERRLQAQSASFDPLTQRLFNEVGLAPGMRVLDLGCGVGNVSRLAAAMVGPDGSVLGVDRDPLAIERSQRLTAAEHVSFQQADVNELATQVGGEFDAVVGRLVLPYVVDAAAVLRQAASLLRPGGLLCVQEPDLTYDWVSTPTPLWDETKSWFLETLTRLGADPRAGTTLFESFRAAGLPDPQLVLEAPVGGGPWSQAYGWAGGAIAAWPVAQQLGLLPAGADPDTLEERLEVEIAEHGGSVIGPPMFGAWVTLPNG</sequence>
<dbReference type="Gene3D" id="3.40.50.150">
    <property type="entry name" value="Vaccinia Virus protein VP39"/>
    <property type="match status" value="1"/>
</dbReference>
<dbReference type="PANTHER" id="PTHR43861">
    <property type="entry name" value="TRANS-ACONITATE 2-METHYLTRANSFERASE-RELATED"/>
    <property type="match status" value="1"/>
</dbReference>
<organism evidence="2 3">
    <name type="scientific">Ornithinimicrobium faecis</name>
    <dbReference type="NCBI Taxonomy" id="2934158"/>
    <lineage>
        <taxon>Bacteria</taxon>
        <taxon>Bacillati</taxon>
        <taxon>Actinomycetota</taxon>
        <taxon>Actinomycetes</taxon>
        <taxon>Micrococcales</taxon>
        <taxon>Ornithinimicrobiaceae</taxon>
        <taxon>Ornithinimicrobium</taxon>
    </lineage>
</organism>
<dbReference type="GO" id="GO:0008168">
    <property type="term" value="F:methyltransferase activity"/>
    <property type="evidence" value="ECO:0007669"/>
    <property type="project" value="UniProtKB-KW"/>
</dbReference>
<keyword evidence="3" id="KW-1185">Reference proteome</keyword>
<gene>
    <name evidence="2" type="ORF">NF556_10790</name>
</gene>
<accession>A0ABY4YN91</accession>
<dbReference type="CDD" id="cd02440">
    <property type="entry name" value="AdoMet_MTases"/>
    <property type="match status" value="1"/>
</dbReference>
<dbReference type="GO" id="GO:0032259">
    <property type="term" value="P:methylation"/>
    <property type="evidence" value="ECO:0007669"/>
    <property type="project" value="UniProtKB-KW"/>
</dbReference>
<dbReference type="Pfam" id="PF13847">
    <property type="entry name" value="Methyltransf_31"/>
    <property type="match status" value="1"/>
</dbReference>
<keyword evidence="2" id="KW-0489">Methyltransferase</keyword>
<dbReference type="InterPro" id="IPR029063">
    <property type="entry name" value="SAM-dependent_MTases_sf"/>
</dbReference>
<evidence type="ECO:0000259" key="1">
    <source>
        <dbReference type="Pfam" id="PF13847"/>
    </source>
</evidence>
<protein>
    <submittedName>
        <fullName evidence="2">Class I SAM-dependent methyltransferase</fullName>
    </submittedName>
</protein>
<name>A0ABY4YN91_9MICO</name>
<reference evidence="2" key="1">
    <citation type="submission" date="2022-06" db="EMBL/GenBank/DDBJ databases">
        <title>Ornithinimicrobium HY1793.</title>
        <authorList>
            <person name="Huang Y."/>
        </authorList>
    </citation>
    <scope>NUCLEOTIDE SEQUENCE</scope>
    <source>
        <strain evidence="2">HY1793</strain>
    </source>
</reference>
<dbReference type="InterPro" id="IPR025714">
    <property type="entry name" value="Methyltranfer_dom"/>
</dbReference>
<keyword evidence="2" id="KW-0808">Transferase</keyword>
<dbReference type="Proteomes" id="UP001056455">
    <property type="component" value="Chromosome"/>
</dbReference>